<keyword evidence="6 23" id="KW-0812">Transmembrane</keyword>
<evidence type="ECO:0000256" key="8">
    <source>
        <dbReference type="ARBA" id="ARBA00022737"/>
    </source>
</evidence>
<keyword evidence="8" id="KW-0677">Repeat</keyword>
<proteinExistence type="inferred from homology"/>
<comment type="subcellular location">
    <subcellularLocation>
        <location evidence="3">Membrane</location>
        <topology evidence="3">Multi-pass membrane protein</topology>
    </subcellularLocation>
    <subcellularLocation>
        <location evidence="2">Nucleus</location>
    </subcellularLocation>
</comment>
<evidence type="ECO:0000256" key="7">
    <source>
        <dbReference type="ARBA" id="ARBA00022723"/>
    </source>
</evidence>
<keyword evidence="15" id="KW-0233">DNA recombination</keyword>
<dbReference type="InterPro" id="IPR001357">
    <property type="entry name" value="BRCT_dom"/>
</dbReference>
<evidence type="ECO:0000256" key="3">
    <source>
        <dbReference type="ARBA" id="ARBA00004141"/>
    </source>
</evidence>
<evidence type="ECO:0000259" key="22">
    <source>
        <dbReference type="PROSITE" id="PS50172"/>
    </source>
</evidence>
<dbReference type="GO" id="GO:0003910">
    <property type="term" value="F:DNA ligase (ATP) activity"/>
    <property type="evidence" value="ECO:0007669"/>
    <property type="project" value="InterPro"/>
</dbReference>
<keyword evidence="17" id="KW-0234">DNA repair</keyword>
<evidence type="ECO:0000256" key="19">
    <source>
        <dbReference type="ARBA" id="ARBA00029445"/>
    </source>
</evidence>
<accession>A0A6G0HHL1</accession>
<keyword evidence="13" id="KW-1133">Transmembrane helix</keyword>
<dbReference type="GO" id="GO:0006281">
    <property type="term" value="P:DNA repair"/>
    <property type="evidence" value="ECO:0007669"/>
    <property type="project" value="UniProtKB-KW"/>
</dbReference>
<dbReference type="Gene3D" id="3.40.50.10190">
    <property type="entry name" value="BRCT domain"/>
    <property type="match status" value="1"/>
</dbReference>
<dbReference type="InterPro" id="IPR036420">
    <property type="entry name" value="BRCT_dom_sf"/>
</dbReference>
<keyword evidence="5" id="KW-0436">Ligase</keyword>
<reference evidence="23 24" key="1">
    <citation type="submission" date="2019-07" db="EMBL/GenBank/DDBJ databases">
        <title>Chromosome genome assembly for large yellow croaker.</title>
        <authorList>
            <person name="Xiao S."/>
        </authorList>
    </citation>
    <scope>NUCLEOTIDE SEQUENCE [LARGE SCALE GENOMIC DNA]</scope>
    <source>
        <strain evidence="23">JMULYC20181020</strain>
        <tissue evidence="23">Muscle</tissue>
    </source>
</reference>
<dbReference type="GO" id="GO:0098703">
    <property type="term" value="P:calcium ion import across plasma membrane"/>
    <property type="evidence" value="ECO:0007669"/>
    <property type="project" value="TreeGrafter"/>
</dbReference>
<dbReference type="PANTHER" id="PTHR15819:SF9">
    <property type="entry name" value="NALCN CHANNEL AUXILIARY FACTOR 1"/>
    <property type="match status" value="1"/>
</dbReference>
<dbReference type="GO" id="GO:0006310">
    <property type="term" value="P:DNA recombination"/>
    <property type="evidence" value="ECO:0007669"/>
    <property type="project" value="UniProtKB-KW"/>
</dbReference>
<keyword evidence="16" id="KW-0325">Glycoprotein</keyword>
<dbReference type="SUPFAM" id="SSF52113">
    <property type="entry name" value="BRCT domain"/>
    <property type="match status" value="1"/>
</dbReference>
<dbReference type="Pfam" id="PF11411">
    <property type="entry name" value="DNA_ligase_IV"/>
    <property type="match status" value="1"/>
</dbReference>
<evidence type="ECO:0000256" key="5">
    <source>
        <dbReference type="ARBA" id="ARBA00022598"/>
    </source>
</evidence>
<comment type="cofactor">
    <cofactor evidence="1">
        <name>Mg(2+)</name>
        <dbReference type="ChEBI" id="CHEBI:18420"/>
    </cofactor>
</comment>
<evidence type="ECO:0000256" key="14">
    <source>
        <dbReference type="ARBA" id="ARBA00023136"/>
    </source>
</evidence>
<evidence type="ECO:0000313" key="23">
    <source>
        <dbReference type="EMBL" id="KAE8278670.1"/>
    </source>
</evidence>
<feature type="domain" description="BRCT" evidence="22">
    <location>
        <begin position="96"/>
        <end position="148"/>
    </location>
</feature>
<keyword evidence="14" id="KW-0472">Membrane</keyword>
<evidence type="ECO:0000256" key="21">
    <source>
        <dbReference type="ARBA" id="ARBA00031942"/>
    </source>
</evidence>
<dbReference type="EMBL" id="REGW02000024">
    <property type="protein sequence ID" value="KAE8278670.1"/>
    <property type="molecule type" value="Genomic_DNA"/>
</dbReference>
<evidence type="ECO:0000256" key="11">
    <source>
        <dbReference type="ARBA" id="ARBA00022840"/>
    </source>
</evidence>
<keyword evidence="12" id="KW-0460">Magnesium</keyword>
<gene>
    <name evidence="23" type="ORF">D5F01_LYC23587</name>
</gene>
<evidence type="ECO:0000256" key="15">
    <source>
        <dbReference type="ARBA" id="ARBA00023172"/>
    </source>
</evidence>
<evidence type="ECO:0000256" key="6">
    <source>
        <dbReference type="ARBA" id="ARBA00022692"/>
    </source>
</evidence>
<evidence type="ECO:0000256" key="4">
    <source>
        <dbReference type="ARBA" id="ARBA00007572"/>
    </source>
</evidence>
<evidence type="ECO:0000256" key="10">
    <source>
        <dbReference type="ARBA" id="ARBA00022763"/>
    </source>
</evidence>
<dbReference type="CDD" id="cd17717">
    <property type="entry name" value="BRCT_DNA_ligase_IV_rpt2"/>
    <property type="match status" value="1"/>
</dbReference>
<dbReference type="InterPro" id="IPR021536">
    <property type="entry name" value="DNA_ligase_IV_dom"/>
</dbReference>
<dbReference type="InterPro" id="IPR055288">
    <property type="entry name" value="NALCN_aux_factor_1/2"/>
</dbReference>
<keyword evidence="24" id="KW-1185">Reference proteome</keyword>
<comment type="similarity">
    <text evidence="4">Belongs to the ATP-dependent DNA ligase family.</text>
</comment>
<evidence type="ECO:0000256" key="16">
    <source>
        <dbReference type="ARBA" id="ARBA00023180"/>
    </source>
</evidence>
<keyword evidence="9" id="KW-0547">Nucleotide-binding</keyword>
<sequence length="548" mass="61416">MSPSTREHFAKEYDSYGDSYFVDTDELQLREVFSRISSVDMSGAVNAAQVEERYGWEDLPTSLFRPFKVYMDRFADIGDPKTAITATCLDIRALEFRYHGGEVMEKLEEGVSHVIIAEETRLLDLRTLRRCFRKKFKIVRESWVTDSITAGGAPTVESAGSQNMTRGAGTCWQQEDDDGFQIWLEPPRDNQKPFTDSERAQRWRLSLASLLFLTILLSDHLWFCAEAKLARTRVKFASSHLLSPQTHSAHSSLRGNPDAIFIGNSTKHLWRLETCHQDSLSKNCFAFADADHLCGGLSDKEGTRAVNMSDLYLSFCNSYSLLDLFYGSTSPDNLNCSLDVLDDGDTNRCSLCVQAYQRYDQHAQEKYEDFELLTQKYEPGAYSVRTCMEQCKTAYKPWLCAQYFPTTQQSCQKRVPCHQYCLEVQQSCPFILPDNDDLIHGGSPSFICTGLLGEHLSDSEAECCDVRWDSKMDNPSGGTLKRTASSCQPEGASVTSAATPRLCSGRLKICLLALVLLHTVIIISASHNSTLVGVAAIFSPEESASNEE</sequence>
<dbReference type="AlphaFoldDB" id="A0A6G0HHL1"/>
<dbReference type="Gene3D" id="6.10.250.520">
    <property type="match status" value="1"/>
</dbReference>
<dbReference type="Proteomes" id="UP000424527">
    <property type="component" value="Unassembled WGS sequence"/>
</dbReference>
<evidence type="ECO:0000256" key="12">
    <source>
        <dbReference type="ARBA" id="ARBA00022842"/>
    </source>
</evidence>
<dbReference type="PROSITE" id="PS50172">
    <property type="entry name" value="BRCT"/>
    <property type="match status" value="1"/>
</dbReference>
<organism evidence="23 24">
    <name type="scientific">Larimichthys crocea</name>
    <name type="common">Large yellow croaker</name>
    <name type="synonym">Pseudosciaena crocea</name>
    <dbReference type="NCBI Taxonomy" id="215358"/>
    <lineage>
        <taxon>Eukaryota</taxon>
        <taxon>Metazoa</taxon>
        <taxon>Chordata</taxon>
        <taxon>Craniata</taxon>
        <taxon>Vertebrata</taxon>
        <taxon>Euteleostomi</taxon>
        <taxon>Actinopterygii</taxon>
        <taxon>Neopterygii</taxon>
        <taxon>Teleostei</taxon>
        <taxon>Neoteleostei</taxon>
        <taxon>Acanthomorphata</taxon>
        <taxon>Eupercaria</taxon>
        <taxon>Sciaenidae</taxon>
        <taxon>Larimichthys</taxon>
    </lineage>
</organism>
<dbReference type="GO" id="GO:0046872">
    <property type="term" value="F:metal ion binding"/>
    <property type="evidence" value="ECO:0007669"/>
    <property type="project" value="UniProtKB-KW"/>
</dbReference>
<keyword evidence="18" id="KW-0539">Nucleus</keyword>
<evidence type="ECO:0000256" key="17">
    <source>
        <dbReference type="ARBA" id="ARBA00023204"/>
    </source>
</evidence>
<keyword evidence="10" id="KW-0227">DNA damage</keyword>
<protein>
    <recommendedName>
        <fullName evidence="21">DNA ligase IV</fullName>
    </recommendedName>
    <alternativeName>
        <fullName evidence="20">Polydeoxyribonucleotide synthase [ATP] 4</fullName>
    </alternativeName>
</protein>
<keyword evidence="7" id="KW-0479">Metal-binding</keyword>
<comment type="similarity">
    <text evidence="19">Belongs to the NALF family.</text>
</comment>
<evidence type="ECO:0000256" key="9">
    <source>
        <dbReference type="ARBA" id="ARBA00022741"/>
    </source>
</evidence>
<evidence type="ECO:0000256" key="20">
    <source>
        <dbReference type="ARBA" id="ARBA00030676"/>
    </source>
</evidence>
<dbReference type="FunFam" id="3.40.50.10190:FF:000044">
    <property type="entry name" value="DNA ligase"/>
    <property type="match status" value="1"/>
</dbReference>
<evidence type="ECO:0000256" key="1">
    <source>
        <dbReference type="ARBA" id="ARBA00001946"/>
    </source>
</evidence>
<comment type="caution">
    <text evidence="23">The sequence shown here is derived from an EMBL/GenBank/DDBJ whole genome shotgun (WGS) entry which is preliminary data.</text>
</comment>
<evidence type="ECO:0000256" key="13">
    <source>
        <dbReference type="ARBA" id="ARBA00022989"/>
    </source>
</evidence>
<dbReference type="Pfam" id="PF00533">
    <property type="entry name" value="BRCT"/>
    <property type="match status" value="1"/>
</dbReference>
<keyword evidence="11" id="KW-0067">ATP-binding</keyword>
<dbReference type="GO" id="GO:0015275">
    <property type="term" value="F:stretch-activated, monoatomic cation-selective, calcium channel activity"/>
    <property type="evidence" value="ECO:0007669"/>
    <property type="project" value="TreeGrafter"/>
</dbReference>
<dbReference type="PANTHER" id="PTHR15819">
    <property type="entry name" value="TRANSMEMBRANE PROTEIN FAM155"/>
    <property type="match status" value="1"/>
</dbReference>
<evidence type="ECO:0000256" key="18">
    <source>
        <dbReference type="ARBA" id="ARBA00023242"/>
    </source>
</evidence>
<dbReference type="GO" id="GO:0005886">
    <property type="term" value="C:plasma membrane"/>
    <property type="evidence" value="ECO:0007669"/>
    <property type="project" value="TreeGrafter"/>
</dbReference>
<evidence type="ECO:0000313" key="24">
    <source>
        <dbReference type="Proteomes" id="UP000424527"/>
    </source>
</evidence>
<dbReference type="GO" id="GO:0005634">
    <property type="term" value="C:nucleus"/>
    <property type="evidence" value="ECO:0007669"/>
    <property type="project" value="UniProtKB-SubCell"/>
</dbReference>
<evidence type="ECO:0000256" key="2">
    <source>
        <dbReference type="ARBA" id="ARBA00004123"/>
    </source>
</evidence>
<name>A0A6G0HHL1_LARCR</name>
<dbReference type="GO" id="GO:0005524">
    <property type="term" value="F:ATP binding"/>
    <property type="evidence" value="ECO:0007669"/>
    <property type="project" value="UniProtKB-KW"/>
</dbReference>